<dbReference type="HAMAP" id="MF_01659">
    <property type="entry name" value="MenD"/>
    <property type="match status" value="1"/>
</dbReference>
<dbReference type="UniPathway" id="UPA00079"/>
<evidence type="ECO:0000256" key="2">
    <source>
        <dbReference type="ARBA" id="ARBA00022723"/>
    </source>
</evidence>
<comment type="pathway">
    <text evidence="6">Quinol/quinone metabolism; 1,4-dihydroxy-2-naphthoate biosynthesis; 1,4-dihydroxy-2-naphthoate from chorismate: step 2/7.</text>
</comment>
<comment type="cofactor">
    <cofactor evidence="6">
        <name>thiamine diphosphate</name>
        <dbReference type="ChEBI" id="CHEBI:58937"/>
    </cofactor>
    <text evidence="6">Binds 1 thiamine pyrophosphate per subunit.</text>
</comment>
<dbReference type="Pfam" id="PF16582">
    <property type="entry name" value="TPP_enzyme_M_2"/>
    <property type="match status" value="1"/>
</dbReference>
<feature type="domain" description="Menaquinone biosynthesis protein MenD middle" evidence="8">
    <location>
        <begin position="214"/>
        <end position="388"/>
    </location>
</feature>
<comment type="subunit">
    <text evidence="6">Homodimer.</text>
</comment>
<keyword evidence="5 6" id="KW-0464">Manganese</keyword>
<dbReference type="GO" id="GO:0030145">
    <property type="term" value="F:manganese ion binding"/>
    <property type="evidence" value="ECO:0007669"/>
    <property type="project" value="UniProtKB-UniRule"/>
</dbReference>
<dbReference type="Gene3D" id="3.40.50.970">
    <property type="match status" value="2"/>
</dbReference>
<dbReference type="InterPro" id="IPR029061">
    <property type="entry name" value="THDP-binding"/>
</dbReference>
<dbReference type="OrthoDB" id="9791859at2"/>
<dbReference type="PIRSF" id="PIRSF004983">
    <property type="entry name" value="MenD"/>
    <property type="match status" value="1"/>
</dbReference>
<keyword evidence="4 6" id="KW-0786">Thiamine pyrophosphate</keyword>
<dbReference type="GO" id="GO:0009234">
    <property type="term" value="P:menaquinone biosynthetic process"/>
    <property type="evidence" value="ECO:0007669"/>
    <property type="project" value="UniProtKB-UniRule"/>
</dbReference>
<evidence type="ECO:0000256" key="3">
    <source>
        <dbReference type="ARBA" id="ARBA00022842"/>
    </source>
</evidence>
<protein>
    <recommendedName>
        <fullName evidence="6">2-succinyl-5-enolpyruvyl-6-hydroxy-3-cyclohexene-1-carboxylate synthase</fullName>
        <shortName evidence="6">SEPHCHC synthase</shortName>
        <ecNumber evidence="6">2.2.1.9</ecNumber>
    </recommendedName>
    <alternativeName>
        <fullName evidence="6">Menaquinone biosynthesis protein MenD</fullName>
    </alternativeName>
</protein>
<keyword evidence="3 6" id="KW-0460">Magnesium</keyword>
<comment type="function">
    <text evidence="6">Catalyzes the thiamine diphosphate-dependent decarboxylation of 2-oxoglutarate and the subsequent addition of the resulting succinic semialdehyde-thiamine pyrophosphate anion to isochorismate to yield 2-succinyl-5-enolpyruvyl-6-hydroxy-3-cyclohexene-1-carboxylate (SEPHCHC).</text>
</comment>
<comment type="similarity">
    <text evidence="6">Belongs to the TPP enzyme family. MenD subfamily.</text>
</comment>
<evidence type="ECO:0000259" key="7">
    <source>
        <dbReference type="Pfam" id="PF02776"/>
    </source>
</evidence>
<dbReference type="InterPro" id="IPR032264">
    <property type="entry name" value="MenD_middle"/>
</dbReference>
<dbReference type="KEGG" id="echi:FKX85_11070"/>
<dbReference type="PANTHER" id="PTHR42916:SF1">
    <property type="entry name" value="PROTEIN PHYLLO, CHLOROPLASTIC"/>
    <property type="match status" value="1"/>
</dbReference>
<dbReference type="GO" id="GO:0070204">
    <property type="term" value="F:2-succinyl-5-enolpyruvyl-6-hydroxy-3-cyclohexene-1-carboxylic-acid synthase activity"/>
    <property type="evidence" value="ECO:0007669"/>
    <property type="project" value="UniProtKB-UniRule"/>
</dbReference>
<evidence type="ECO:0000256" key="5">
    <source>
        <dbReference type="ARBA" id="ARBA00023211"/>
    </source>
</evidence>
<evidence type="ECO:0000256" key="1">
    <source>
        <dbReference type="ARBA" id="ARBA00022679"/>
    </source>
</evidence>
<evidence type="ECO:0000313" key="10">
    <source>
        <dbReference type="Proteomes" id="UP000316614"/>
    </source>
</evidence>
<dbReference type="SUPFAM" id="SSF52518">
    <property type="entry name" value="Thiamin diphosphate-binding fold (THDP-binding)"/>
    <property type="match status" value="2"/>
</dbReference>
<dbReference type="GO" id="GO:0000287">
    <property type="term" value="F:magnesium ion binding"/>
    <property type="evidence" value="ECO:0007669"/>
    <property type="project" value="UniProtKB-UniRule"/>
</dbReference>
<dbReference type="GO" id="GO:0030976">
    <property type="term" value="F:thiamine pyrophosphate binding"/>
    <property type="evidence" value="ECO:0007669"/>
    <property type="project" value="UniProtKB-UniRule"/>
</dbReference>
<evidence type="ECO:0000256" key="6">
    <source>
        <dbReference type="HAMAP-Rule" id="MF_01659"/>
    </source>
</evidence>
<dbReference type="Pfam" id="PF02776">
    <property type="entry name" value="TPP_enzyme_N"/>
    <property type="match status" value="1"/>
</dbReference>
<dbReference type="RefSeq" id="WP_141614795.1">
    <property type="nucleotide sequence ID" value="NZ_CP041253.1"/>
</dbReference>
<dbReference type="InterPro" id="IPR012001">
    <property type="entry name" value="Thiamin_PyroP_enz_TPP-bd_dom"/>
</dbReference>
<sequence length="562" mass="63052">MIIQPIIDLVAICARKDVKNVILSPGSRCAPLTLAFARHPDIHCRSISDERSAAFVALGMAQQLKKPVVLVCSSGTAALNYAPAVAEAYFQQIPLVVITADRPPEWIDQWDGQTIRQQNIYGRHIKQSFDFPDHFGHTDIVWHAHRIGNEAINIASNFPEGPVHINIPIREPFYPEDLEEFDFNRPIPIVNKLDTCTKLSSESVVKLKNELERFHRIVIIPGQQAPDQSILGLLNQLASQQKAVVISDTISNMQAGNTITHHDQILPAVDHAAFSPDLIISFGKSIISKPLKNFLRSSGAEHWHIQPAGYSPDTYQGLVKIIPSSVKDTLELLVQSTHKIDEAFHHRWYHADKRMEKAIQNVMEQGDFGEWKAIYRVLQQLPQQSKLHLANSMAVRYVNFLGARPQEIICNRGTSGIDGSNSTAVGCTFTTKEFVTLITGDMAFFYDRNAFWNNYTTNNLRIILLNNHAGGIFRIIKGPSQQPELKEFFETTQSLNAENLAKDFEFDYTAVKTEKELNDGLLGFYAPSIRPKIIEVFSDSTKNAAILSKVKSALKGFMDVEK</sequence>
<dbReference type="EC" id="2.2.1.9" evidence="6"/>
<name>A0A514CIA9_9BACT</name>
<accession>A0A514CIA9</accession>
<keyword evidence="2 6" id="KW-0479">Metal-binding</keyword>
<evidence type="ECO:0000313" key="9">
    <source>
        <dbReference type="EMBL" id="QDH79552.1"/>
    </source>
</evidence>
<evidence type="ECO:0000259" key="8">
    <source>
        <dbReference type="Pfam" id="PF16582"/>
    </source>
</evidence>
<dbReference type="InterPro" id="IPR004433">
    <property type="entry name" value="MenaQ_synth_MenD"/>
</dbReference>
<keyword evidence="6" id="KW-0474">Menaquinone biosynthesis</keyword>
<dbReference type="EMBL" id="CP041253">
    <property type="protein sequence ID" value="QDH79552.1"/>
    <property type="molecule type" value="Genomic_DNA"/>
</dbReference>
<dbReference type="Proteomes" id="UP000316614">
    <property type="component" value="Chromosome"/>
</dbReference>
<reference evidence="9 10" key="1">
    <citation type="submission" date="2019-06" db="EMBL/GenBank/DDBJ databases">
        <title>Echinicola alkalisoli sp. nov. isolated from saline soil.</title>
        <authorList>
            <person name="Sun J.-Q."/>
            <person name="Xu L."/>
        </authorList>
    </citation>
    <scope>NUCLEOTIDE SEQUENCE [LARGE SCALE GENOMIC DNA]</scope>
    <source>
        <strain evidence="9 10">LN3S3</strain>
    </source>
</reference>
<keyword evidence="1 6" id="KW-0808">Transferase</keyword>
<organism evidence="9 10">
    <name type="scientific">Echinicola soli</name>
    <dbReference type="NCBI Taxonomy" id="2591634"/>
    <lineage>
        <taxon>Bacteria</taxon>
        <taxon>Pseudomonadati</taxon>
        <taxon>Bacteroidota</taxon>
        <taxon>Cytophagia</taxon>
        <taxon>Cytophagales</taxon>
        <taxon>Cyclobacteriaceae</taxon>
        <taxon>Echinicola</taxon>
    </lineage>
</organism>
<comment type="pathway">
    <text evidence="6">Quinol/quinone metabolism; menaquinone biosynthesis.</text>
</comment>
<comment type="catalytic activity">
    <reaction evidence="6">
        <text>isochorismate + 2-oxoglutarate + H(+) = 5-enolpyruvoyl-6-hydroxy-2-succinyl-cyclohex-3-ene-1-carboxylate + CO2</text>
        <dbReference type="Rhea" id="RHEA:25593"/>
        <dbReference type="ChEBI" id="CHEBI:15378"/>
        <dbReference type="ChEBI" id="CHEBI:16526"/>
        <dbReference type="ChEBI" id="CHEBI:16810"/>
        <dbReference type="ChEBI" id="CHEBI:29780"/>
        <dbReference type="ChEBI" id="CHEBI:58818"/>
        <dbReference type="EC" id="2.2.1.9"/>
    </reaction>
</comment>
<keyword evidence="10" id="KW-1185">Reference proteome</keyword>
<dbReference type="NCBIfam" id="TIGR00173">
    <property type="entry name" value="menD"/>
    <property type="match status" value="1"/>
</dbReference>
<dbReference type="Gene3D" id="3.40.50.1220">
    <property type="entry name" value="TPP-binding domain"/>
    <property type="match status" value="1"/>
</dbReference>
<proteinExistence type="inferred from homology"/>
<dbReference type="CDD" id="cd07037">
    <property type="entry name" value="TPP_PYR_MenD"/>
    <property type="match status" value="1"/>
</dbReference>
<gene>
    <name evidence="6 9" type="primary">menD</name>
    <name evidence="9" type="ORF">FKX85_11070</name>
</gene>
<feature type="domain" description="Thiamine pyrophosphate enzyme N-terminal TPP-binding" evidence="7">
    <location>
        <begin position="9"/>
        <end position="117"/>
    </location>
</feature>
<dbReference type="UniPathway" id="UPA01057">
    <property type="reaction ID" value="UER00164"/>
</dbReference>
<dbReference type="PANTHER" id="PTHR42916">
    <property type="entry name" value="2-SUCCINYL-5-ENOLPYRUVYL-6-HYDROXY-3-CYCLOHEXENE-1-CARBOXYLATE SYNTHASE"/>
    <property type="match status" value="1"/>
</dbReference>
<dbReference type="CDD" id="cd02009">
    <property type="entry name" value="TPP_SHCHC_synthase"/>
    <property type="match status" value="1"/>
</dbReference>
<evidence type="ECO:0000256" key="4">
    <source>
        <dbReference type="ARBA" id="ARBA00023052"/>
    </source>
</evidence>
<comment type="cofactor">
    <cofactor evidence="6">
        <name>Mg(2+)</name>
        <dbReference type="ChEBI" id="CHEBI:18420"/>
    </cofactor>
    <cofactor evidence="6">
        <name>Mn(2+)</name>
        <dbReference type="ChEBI" id="CHEBI:29035"/>
    </cofactor>
</comment>
<dbReference type="AlphaFoldDB" id="A0A514CIA9"/>